<proteinExistence type="predicted"/>
<organism evidence="1 2">
    <name type="scientific">Nesidiocoris tenuis</name>
    <dbReference type="NCBI Taxonomy" id="355587"/>
    <lineage>
        <taxon>Eukaryota</taxon>
        <taxon>Metazoa</taxon>
        <taxon>Ecdysozoa</taxon>
        <taxon>Arthropoda</taxon>
        <taxon>Hexapoda</taxon>
        <taxon>Insecta</taxon>
        <taxon>Pterygota</taxon>
        <taxon>Neoptera</taxon>
        <taxon>Paraneoptera</taxon>
        <taxon>Hemiptera</taxon>
        <taxon>Heteroptera</taxon>
        <taxon>Panheteroptera</taxon>
        <taxon>Cimicomorpha</taxon>
        <taxon>Miridae</taxon>
        <taxon>Dicyphina</taxon>
        <taxon>Nesidiocoris</taxon>
    </lineage>
</organism>
<accession>A0A6H5GV13</accession>
<dbReference type="PANTHER" id="PTHR37558:SF1">
    <property type="entry name" value="HTH CENPB-TYPE DOMAIN-CONTAINING PROTEIN"/>
    <property type="match status" value="1"/>
</dbReference>
<dbReference type="AlphaFoldDB" id="A0A6H5GV13"/>
<evidence type="ECO:0000313" key="2">
    <source>
        <dbReference type="Proteomes" id="UP000479000"/>
    </source>
</evidence>
<dbReference type="Proteomes" id="UP000479000">
    <property type="component" value="Unassembled WGS sequence"/>
</dbReference>
<name>A0A6H5GV13_9HEMI</name>
<reference evidence="1 2" key="1">
    <citation type="submission" date="2020-02" db="EMBL/GenBank/DDBJ databases">
        <authorList>
            <person name="Ferguson B K."/>
        </authorList>
    </citation>
    <scope>NUCLEOTIDE SEQUENCE [LARGE SCALE GENOMIC DNA]</scope>
</reference>
<evidence type="ECO:0000313" key="1">
    <source>
        <dbReference type="EMBL" id="CAB0007647.1"/>
    </source>
</evidence>
<dbReference type="PANTHER" id="PTHR37558">
    <property type="entry name" value="HTH CENPB-TYPE DOMAIN-CONTAINING PROTEIN"/>
    <property type="match status" value="1"/>
</dbReference>
<dbReference type="EMBL" id="CADCXU010019161">
    <property type="protein sequence ID" value="CAB0007647.1"/>
    <property type="molecule type" value="Genomic_DNA"/>
</dbReference>
<gene>
    <name evidence="1" type="ORF">NTEN_LOCUS12919</name>
</gene>
<protein>
    <submittedName>
        <fullName evidence="1">Uncharacterized protein</fullName>
    </submittedName>
</protein>
<sequence length="252" mass="28709">MALLTLSTIGSLDTFNYLLFSFRLLALYAHANNWLDILNHSSILRYQVNYVPGQEAFSMLNDEFVDPLASDSEQRSSGIDSASPAKKARVSFAMEEELTLLRLVLKHNPFADQSRWPKILDSLHASSDDKTKVHSMRSIKDKVRLLSREFKASANKIQTRRFGTNEQYSERRSLIADVVQLQDKYMKKIPPEHNKASRPKKINGYPLPDRTMSATVLTGINTILTKRQRLLPSTARTIRKNPVASRLQQYAS</sequence>
<keyword evidence="2" id="KW-1185">Reference proteome</keyword>